<dbReference type="PANTHER" id="PTHR11559">
    <property type="entry name" value="CARBOXYLESTERASE"/>
    <property type="match status" value="1"/>
</dbReference>
<accession>A0A9P5IYY9</accession>
<feature type="transmembrane region" description="Helical" evidence="4">
    <location>
        <begin position="66"/>
        <end position="87"/>
    </location>
</feature>
<dbReference type="InterPro" id="IPR029058">
    <property type="entry name" value="AB_hydrolase_fold"/>
</dbReference>
<dbReference type="Proteomes" id="UP000710849">
    <property type="component" value="Unassembled WGS sequence"/>
</dbReference>
<gene>
    <name evidence="6" type="ORF">EAE97_002114</name>
</gene>
<sequence length="385" mass="42206">MVPSTIFDKTSKIETCDDEPTAPVLVWIDGGGFAGGYKHETNPAGLIENSMVLKEEFVYVSINYRLGLYVSIIMIVLKLLMLILLGLPRWTTFKADGDANAGLLDQRLALEWVQEFIYLFGGDKNRVTVMGESAGGGSILHQITAYGGMRGPPPFQQAILQSPGFQPNPGSYQQERISNYVLNDASSFSNRSITTIDDLRTVDARILAKVNDFIVANSHYGLYTFGPTVDGTFVPALPGQVLADNNFHTSLALMIGGNDQGVLFTSPYILNQADYVSNLEWLFPRVPESFIYEIFALYPDQFDGKYGYTSEISRAAVTSAESCFACNTRYLNAKVGNKSYVYSFDVPPALHADDVAYTFYNGPGSVTWDGKPAFGGAALSSRLHC</sequence>
<comment type="similarity">
    <text evidence="1 3">Belongs to the type-B carboxylesterase/lipase family.</text>
</comment>
<dbReference type="EMBL" id="RCSW01000003">
    <property type="protein sequence ID" value="KAF7952617.1"/>
    <property type="molecule type" value="Genomic_DNA"/>
</dbReference>
<dbReference type="GO" id="GO:0016787">
    <property type="term" value="F:hydrolase activity"/>
    <property type="evidence" value="ECO:0007669"/>
    <property type="project" value="UniProtKB-KW"/>
</dbReference>
<dbReference type="PROSITE" id="PS00122">
    <property type="entry name" value="CARBOXYLESTERASE_B_1"/>
    <property type="match status" value="1"/>
</dbReference>
<protein>
    <recommendedName>
        <fullName evidence="3">Carboxylic ester hydrolase</fullName>
        <ecNumber evidence="3">3.1.1.-</ecNumber>
    </recommendedName>
</protein>
<evidence type="ECO:0000259" key="5">
    <source>
        <dbReference type="Pfam" id="PF00135"/>
    </source>
</evidence>
<evidence type="ECO:0000256" key="1">
    <source>
        <dbReference type="ARBA" id="ARBA00005964"/>
    </source>
</evidence>
<evidence type="ECO:0000313" key="6">
    <source>
        <dbReference type="EMBL" id="KAF7952617.1"/>
    </source>
</evidence>
<dbReference type="GeneID" id="62145703"/>
<evidence type="ECO:0000256" key="2">
    <source>
        <dbReference type="ARBA" id="ARBA00022801"/>
    </source>
</evidence>
<proteinExistence type="inferred from homology"/>
<keyword evidence="7" id="KW-1185">Reference proteome</keyword>
<dbReference type="EC" id="3.1.1.-" evidence="3"/>
<keyword evidence="4" id="KW-0472">Membrane</keyword>
<dbReference type="Gene3D" id="3.40.50.1820">
    <property type="entry name" value="alpha/beta hydrolase"/>
    <property type="match status" value="1"/>
</dbReference>
<keyword evidence="4" id="KW-1133">Transmembrane helix</keyword>
<keyword evidence="4" id="KW-0812">Transmembrane</keyword>
<organism evidence="6 7">
    <name type="scientific">Botrytis byssoidea</name>
    <dbReference type="NCBI Taxonomy" id="139641"/>
    <lineage>
        <taxon>Eukaryota</taxon>
        <taxon>Fungi</taxon>
        <taxon>Dikarya</taxon>
        <taxon>Ascomycota</taxon>
        <taxon>Pezizomycotina</taxon>
        <taxon>Leotiomycetes</taxon>
        <taxon>Helotiales</taxon>
        <taxon>Sclerotiniaceae</taxon>
        <taxon>Botrytis</taxon>
    </lineage>
</organism>
<evidence type="ECO:0000313" key="7">
    <source>
        <dbReference type="Proteomes" id="UP000710849"/>
    </source>
</evidence>
<feature type="domain" description="Carboxylesterase type B" evidence="5">
    <location>
        <begin position="94"/>
        <end position="361"/>
    </location>
</feature>
<dbReference type="RefSeq" id="XP_038737183.1">
    <property type="nucleotide sequence ID" value="XM_038872625.1"/>
</dbReference>
<evidence type="ECO:0000256" key="3">
    <source>
        <dbReference type="RuleBase" id="RU361235"/>
    </source>
</evidence>
<evidence type="ECO:0000256" key="4">
    <source>
        <dbReference type="SAM" id="Phobius"/>
    </source>
</evidence>
<dbReference type="SUPFAM" id="SSF53474">
    <property type="entry name" value="alpha/beta-Hydrolases"/>
    <property type="match status" value="1"/>
</dbReference>
<dbReference type="AlphaFoldDB" id="A0A9P5IYY9"/>
<name>A0A9P5IYY9_9HELO</name>
<reference evidence="6 7" key="1">
    <citation type="journal article" date="2020" name="Genome Biol. Evol.">
        <title>Comparative genomics of Sclerotiniaceae.</title>
        <authorList>
            <person name="Valero Jimenez C.A."/>
            <person name="Steentjes M."/>
            <person name="Scholten O.E."/>
            <person name="Van Kan J.A.L."/>
        </authorList>
    </citation>
    <scope>NUCLEOTIDE SEQUENCE [LARGE SCALE GENOMIC DNA]</scope>
    <source>
        <strain evidence="6 7">MUCL 94</strain>
    </source>
</reference>
<comment type="caution">
    <text evidence="6">The sequence shown here is derived from an EMBL/GenBank/DDBJ whole genome shotgun (WGS) entry which is preliminary data.</text>
</comment>
<keyword evidence="2 3" id="KW-0378">Hydrolase</keyword>
<dbReference type="InterPro" id="IPR019826">
    <property type="entry name" value="Carboxylesterase_B_AS"/>
</dbReference>
<dbReference type="Pfam" id="PF00135">
    <property type="entry name" value="COesterase"/>
    <property type="match status" value="1"/>
</dbReference>
<dbReference type="InterPro" id="IPR002018">
    <property type="entry name" value="CarbesteraseB"/>
</dbReference>
<dbReference type="InterPro" id="IPR050309">
    <property type="entry name" value="Type-B_Carboxylest/Lipase"/>
</dbReference>